<feature type="domain" description="Guanylate cyclase" evidence="20">
    <location>
        <begin position="975"/>
        <end position="1170"/>
    </location>
</feature>
<dbReference type="Gene3D" id="3.30.70.1230">
    <property type="entry name" value="Nucleotide cyclase"/>
    <property type="match status" value="2"/>
</dbReference>
<dbReference type="Pfam" id="PF00211">
    <property type="entry name" value="Guanylate_cyc"/>
    <property type="match status" value="3"/>
</dbReference>
<dbReference type="GO" id="GO:0007189">
    <property type="term" value="P:adenylate cyclase-activating G protein-coupled receptor signaling pathway"/>
    <property type="evidence" value="ECO:0007669"/>
    <property type="project" value="TreeGrafter"/>
</dbReference>
<keyword evidence="13 19" id="KW-0472">Membrane</keyword>
<evidence type="ECO:0000256" key="10">
    <source>
        <dbReference type="ARBA" id="ARBA00022842"/>
    </source>
</evidence>
<dbReference type="InterPro" id="IPR030672">
    <property type="entry name" value="Adcy"/>
</dbReference>
<protein>
    <recommendedName>
        <fullName evidence="4">adenylate cyclase</fullName>
        <ecNumber evidence="4">4.6.1.1</ecNumber>
    </recommendedName>
</protein>
<keyword evidence="22" id="KW-1185">Reference proteome</keyword>
<feature type="transmembrane region" description="Helical" evidence="19">
    <location>
        <begin position="813"/>
        <end position="829"/>
    </location>
</feature>
<keyword evidence="6 17" id="KW-0479">Metal-binding</keyword>
<keyword evidence="15 18" id="KW-0456">Lyase</keyword>
<feature type="transmembrane region" description="Helical" evidence="19">
    <location>
        <begin position="258"/>
        <end position="280"/>
    </location>
</feature>
<feature type="binding site" evidence="17">
    <location>
        <position position="405"/>
    </location>
    <ligand>
        <name>Mg(2+)</name>
        <dbReference type="ChEBI" id="CHEBI:18420"/>
        <label>2</label>
        <note>catalytic</note>
    </ligand>
</feature>
<evidence type="ECO:0000256" key="2">
    <source>
        <dbReference type="ARBA" id="ARBA00001936"/>
    </source>
</evidence>
<evidence type="ECO:0000313" key="22">
    <source>
        <dbReference type="Proteomes" id="UP000250572"/>
    </source>
</evidence>
<feature type="binding site" evidence="17">
    <location>
        <position position="449"/>
    </location>
    <ligand>
        <name>Mg(2+)</name>
        <dbReference type="ChEBI" id="CHEBI:18420"/>
        <label>2</label>
        <note>catalytic</note>
    </ligand>
</feature>
<evidence type="ECO:0000313" key="21">
    <source>
        <dbReference type="EMBL" id="PWA13798.1"/>
    </source>
</evidence>
<comment type="cofactor">
    <cofactor evidence="2">
        <name>Mn(2+)</name>
        <dbReference type="ChEBI" id="CHEBI:29035"/>
    </cofactor>
</comment>
<comment type="similarity">
    <text evidence="18">Belongs to the adenylyl cyclase class-4/guanylyl cyclase family.</text>
</comment>
<accession>A0A315UPV9</accession>
<comment type="cofactor">
    <cofactor evidence="17">
        <name>Mg(2+)</name>
        <dbReference type="ChEBI" id="CHEBI:18420"/>
    </cofactor>
    <cofactor evidence="17">
        <name>Mn(2+)</name>
        <dbReference type="ChEBI" id="CHEBI:29035"/>
    </cofactor>
    <text evidence="17">Binds 2 magnesium ions per subunit. Is also active with manganese (in vitro).</text>
</comment>
<keyword evidence="14" id="KW-0325">Glycoprotein</keyword>
<feature type="binding site" evidence="17">
    <location>
        <position position="406"/>
    </location>
    <ligand>
        <name>Mg(2+)</name>
        <dbReference type="ChEBI" id="CHEBI:18420"/>
        <label>2</label>
        <note>catalytic</note>
    </ligand>
</feature>
<feature type="transmembrane region" description="Helical" evidence="19">
    <location>
        <begin position="720"/>
        <end position="739"/>
    </location>
</feature>
<keyword evidence="8 16" id="KW-0547">Nucleotide-binding</keyword>
<proteinExistence type="inferred from homology"/>
<dbReference type="CDD" id="cd07302">
    <property type="entry name" value="CHD"/>
    <property type="match status" value="2"/>
</dbReference>
<evidence type="ECO:0000256" key="6">
    <source>
        <dbReference type="ARBA" id="ARBA00022723"/>
    </source>
</evidence>
<evidence type="ECO:0000256" key="14">
    <source>
        <dbReference type="ARBA" id="ARBA00023180"/>
    </source>
</evidence>
<keyword evidence="9 16" id="KW-0067">ATP-binding</keyword>
<dbReference type="FunFam" id="3.30.70.1230:FF:000011">
    <property type="entry name" value="Adenylate cyclase"/>
    <property type="match status" value="1"/>
</dbReference>
<dbReference type="GO" id="GO:0004016">
    <property type="term" value="F:adenylate cyclase activity"/>
    <property type="evidence" value="ECO:0007669"/>
    <property type="project" value="UniProtKB-EC"/>
</dbReference>
<feature type="transmembrane region" description="Helical" evidence="19">
    <location>
        <begin position="864"/>
        <end position="883"/>
    </location>
</feature>
<keyword evidence="17" id="KW-0464">Manganese</keyword>
<dbReference type="PANTHER" id="PTHR45627">
    <property type="entry name" value="ADENYLATE CYCLASE TYPE 1"/>
    <property type="match status" value="1"/>
</dbReference>
<feature type="transmembrane region" description="Helical" evidence="19">
    <location>
        <begin position="835"/>
        <end position="852"/>
    </location>
</feature>
<dbReference type="InterPro" id="IPR029787">
    <property type="entry name" value="Nucleotide_cyclase"/>
</dbReference>
<feature type="binding site" evidence="16">
    <location>
        <position position="493"/>
    </location>
    <ligand>
        <name>ATP</name>
        <dbReference type="ChEBI" id="CHEBI:30616"/>
    </ligand>
</feature>
<name>A0A315UPV9_GAMAF</name>
<dbReference type="GO" id="GO:0046872">
    <property type="term" value="F:metal ion binding"/>
    <property type="evidence" value="ECO:0007669"/>
    <property type="project" value="UniProtKB-KW"/>
</dbReference>
<feature type="binding site" evidence="17">
    <location>
        <position position="405"/>
    </location>
    <ligand>
        <name>Mg(2+)</name>
        <dbReference type="ChEBI" id="CHEBI:18420"/>
        <label>1</label>
        <note>catalytic</note>
    </ligand>
</feature>
<keyword evidence="11 19" id="KW-1133">Transmembrane helix</keyword>
<evidence type="ECO:0000256" key="5">
    <source>
        <dbReference type="ARBA" id="ARBA00022692"/>
    </source>
</evidence>
<evidence type="ECO:0000256" key="12">
    <source>
        <dbReference type="ARBA" id="ARBA00022998"/>
    </source>
</evidence>
<evidence type="ECO:0000256" key="18">
    <source>
        <dbReference type="RuleBase" id="RU000405"/>
    </source>
</evidence>
<feature type="transmembrane region" description="Helical" evidence="19">
    <location>
        <begin position="231"/>
        <end position="252"/>
    </location>
</feature>
<dbReference type="Proteomes" id="UP000250572">
    <property type="component" value="Unassembled WGS sequence"/>
</dbReference>
<evidence type="ECO:0000256" key="19">
    <source>
        <dbReference type="SAM" id="Phobius"/>
    </source>
</evidence>
<evidence type="ECO:0000256" key="3">
    <source>
        <dbReference type="ARBA" id="ARBA00004141"/>
    </source>
</evidence>
<dbReference type="PANTHER" id="PTHR45627:SF15">
    <property type="entry name" value="ADENYLATE CYCLASE"/>
    <property type="match status" value="1"/>
</dbReference>
<evidence type="ECO:0000256" key="4">
    <source>
        <dbReference type="ARBA" id="ARBA00012201"/>
    </source>
</evidence>
<evidence type="ECO:0000256" key="9">
    <source>
        <dbReference type="ARBA" id="ARBA00022840"/>
    </source>
</evidence>
<dbReference type="SUPFAM" id="SSF55073">
    <property type="entry name" value="Nucleotide cyclase"/>
    <property type="match status" value="2"/>
</dbReference>
<evidence type="ECO:0000259" key="20">
    <source>
        <dbReference type="PROSITE" id="PS50125"/>
    </source>
</evidence>
<dbReference type="Pfam" id="PF06327">
    <property type="entry name" value="Adcy_cons_dom"/>
    <property type="match status" value="1"/>
</dbReference>
<comment type="subcellular location">
    <subcellularLocation>
        <location evidence="3">Membrane</location>
        <topology evidence="3">Multi-pass membrane protein</topology>
    </subcellularLocation>
</comment>
<reference evidence="21 22" key="1">
    <citation type="journal article" date="2018" name="G3 (Bethesda)">
        <title>A High-Quality Reference Genome for the Invasive Mosquitofish Gambusia affinis Using a Chicago Library.</title>
        <authorList>
            <person name="Hoffberg S.L."/>
            <person name="Troendle N.J."/>
            <person name="Glenn T.C."/>
            <person name="Mahmud O."/>
            <person name="Louha S."/>
            <person name="Chalopin D."/>
            <person name="Bennetzen J.L."/>
            <person name="Mauricio R."/>
        </authorList>
    </citation>
    <scope>NUCLEOTIDE SEQUENCE [LARGE SCALE GENOMIC DNA]</scope>
    <source>
        <strain evidence="21">NE01/NJP1002.9</strain>
        <tissue evidence="21">Muscle</tissue>
    </source>
</reference>
<keyword evidence="7" id="KW-0677">Repeat</keyword>
<dbReference type="EMBL" id="NHOQ01002926">
    <property type="protein sequence ID" value="PWA13798.1"/>
    <property type="molecule type" value="Genomic_DNA"/>
</dbReference>
<dbReference type="GO" id="GO:0005524">
    <property type="term" value="F:ATP binding"/>
    <property type="evidence" value="ECO:0007669"/>
    <property type="project" value="UniProtKB-KW"/>
</dbReference>
<dbReference type="SMART" id="SM00044">
    <property type="entry name" value="CYCc"/>
    <property type="match status" value="2"/>
</dbReference>
<feature type="binding site" evidence="16">
    <location>
        <begin position="447"/>
        <end position="449"/>
    </location>
    <ligand>
        <name>ATP</name>
        <dbReference type="ChEBI" id="CHEBI:30616"/>
    </ligand>
</feature>
<evidence type="ECO:0000256" key="7">
    <source>
        <dbReference type="ARBA" id="ARBA00022737"/>
    </source>
</evidence>
<comment type="catalytic activity">
    <reaction evidence="1">
        <text>ATP = 3',5'-cyclic AMP + diphosphate</text>
        <dbReference type="Rhea" id="RHEA:15389"/>
        <dbReference type="ChEBI" id="CHEBI:30616"/>
        <dbReference type="ChEBI" id="CHEBI:33019"/>
        <dbReference type="ChEBI" id="CHEBI:58165"/>
        <dbReference type="EC" id="4.6.1.1"/>
    </reaction>
</comment>
<dbReference type="PROSITE" id="PS50125">
    <property type="entry name" value="GUANYLATE_CYCLASE_2"/>
    <property type="match status" value="2"/>
</dbReference>
<feature type="transmembrane region" description="Helical" evidence="19">
    <location>
        <begin position="170"/>
        <end position="188"/>
    </location>
</feature>
<evidence type="ECO:0000256" key="1">
    <source>
        <dbReference type="ARBA" id="ARBA00001593"/>
    </source>
</evidence>
<keyword evidence="5 19" id="KW-0812">Transmembrane</keyword>
<keyword evidence="12" id="KW-0115">cAMP biosynthesis</keyword>
<dbReference type="Pfam" id="PF16214">
    <property type="entry name" value="AC_N"/>
    <property type="match status" value="1"/>
</dbReference>
<dbReference type="InterPro" id="IPR001054">
    <property type="entry name" value="A/G_cyclase"/>
</dbReference>
<gene>
    <name evidence="21" type="ORF">CCH79_00016911</name>
</gene>
<dbReference type="GO" id="GO:0005886">
    <property type="term" value="C:plasma membrane"/>
    <property type="evidence" value="ECO:0007669"/>
    <property type="project" value="InterPro"/>
</dbReference>
<feature type="transmembrane region" description="Helical" evidence="19">
    <location>
        <begin position="695"/>
        <end position="714"/>
    </location>
</feature>
<feature type="binding site" evidence="16">
    <location>
        <position position="1082"/>
    </location>
    <ligand>
        <name>ATP</name>
        <dbReference type="ChEBI" id="CHEBI:30616"/>
    </ligand>
</feature>
<dbReference type="InterPro" id="IPR018297">
    <property type="entry name" value="A/G_cyclase_CS"/>
</dbReference>
<organism evidence="21 22">
    <name type="scientific">Gambusia affinis</name>
    <name type="common">Western mosquitofish</name>
    <name type="synonym">Heterandria affinis</name>
    <dbReference type="NCBI Taxonomy" id="33528"/>
    <lineage>
        <taxon>Eukaryota</taxon>
        <taxon>Metazoa</taxon>
        <taxon>Chordata</taxon>
        <taxon>Craniata</taxon>
        <taxon>Vertebrata</taxon>
        <taxon>Euteleostomi</taxon>
        <taxon>Actinopterygii</taxon>
        <taxon>Neopterygii</taxon>
        <taxon>Teleostei</taxon>
        <taxon>Neoteleostei</taxon>
        <taxon>Acanthomorphata</taxon>
        <taxon>Ovalentaria</taxon>
        <taxon>Atherinomorphae</taxon>
        <taxon>Cyprinodontiformes</taxon>
        <taxon>Poeciliidae</taxon>
        <taxon>Poeciliinae</taxon>
        <taxon>Gambusia</taxon>
    </lineage>
</organism>
<feature type="domain" description="Guanylate cyclase" evidence="20">
    <location>
        <begin position="400"/>
        <end position="527"/>
    </location>
</feature>
<dbReference type="InterPro" id="IPR009398">
    <property type="entry name" value="Adcy_conserved_dom"/>
</dbReference>
<keyword evidence="10 17" id="KW-0460">Magnesium</keyword>
<feature type="binding site" evidence="16">
    <location>
        <position position="1227"/>
    </location>
    <ligand>
        <name>ATP</name>
        <dbReference type="ChEBI" id="CHEBI:30616"/>
    </ligand>
</feature>
<dbReference type="PIRSF" id="PIRSF039050">
    <property type="entry name" value="Ade_cyc"/>
    <property type="match status" value="1"/>
</dbReference>
<dbReference type="GO" id="GO:0035556">
    <property type="term" value="P:intracellular signal transduction"/>
    <property type="evidence" value="ECO:0007669"/>
    <property type="project" value="InterPro"/>
</dbReference>
<dbReference type="EC" id="4.6.1.1" evidence="4"/>
<evidence type="ECO:0000256" key="11">
    <source>
        <dbReference type="ARBA" id="ARBA00022989"/>
    </source>
</evidence>
<evidence type="ECO:0000256" key="8">
    <source>
        <dbReference type="ARBA" id="ARBA00022741"/>
    </source>
</evidence>
<feature type="binding site" evidence="16">
    <location>
        <begin position="1164"/>
        <end position="1168"/>
    </location>
    <ligand>
        <name>ATP</name>
        <dbReference type="ChEBI" id="CHEBI:30616"/>
    </ligand>
</feature>
<sequence length="1295" mass="147314">MTMNDNQTTLINGDCESARQPSDITFSANISPAHGLRRKRLLWQTAVRNIIDQHNLYSLRLAGGLERGRHRITVTDAYIADINRQIRNKTSRGNFWQKRRSSAARVHPATPRISVQTQVAQRLLTDADFFVSYGSTIRGVFIPTMQLTFKSADLELTYQQFSSAQRRTSLVVTNLIDIFIRLFISLVMWPTGWGAVACDWLTGLLLILWAGVCGLTVANKEVMTSPQWLRSLSVLTWVSQTVQVLVGVFSWAETDHSWYVFFTLFSTYTLLPLPLPWAIAAGTMTSTLHLLVDVCWHYSDQILIRRVFSKGLLYLAMNTAGVFMNYLSDRTQRHSFLETRRCIEGRVRLERENQRQERLVMSILPRFLVLEMIADMSAVDEYLLPQQFHKIYIHHYKDVSILFADIIGFTSLSLILSAQELVKTLNELFGRFDRLAEEHQCLRIKILGDCYYCVSGVPEPQRGHARCCVEMGLSMISTIRYVRRELQQELDMRIGVHSGSVLCGVLGLQKWQFDIWSWDVDIANCLEAAGVPGQVHISQATLDCLGGIYETEQGHGQDRSEFLRKYNVDTYLIRPATREEAQPPKARRPSYDELTTWSAELPFGDILGMNFILATFTNGSLTQLPNHIAAQRSGSREVNKRICQAMEVRSSERMRKEHITTFTQVFKDSQMEGKVTSCLEIRVFQMRDELFKSNMVCSFILLILLMAVQVLIPAPRWSPMVAQFIISGFVYFLLLLLTLGEEFKRCPSPLQSLCCWVHETKYARTVLMLTAITVNSVIASVNILWCDWSESGVTQTLPPSRWSDMNICTHPEFMVLSVVVAMVTCAVFLRLSCMLQLAFLLLTAGFYAYIIETQRYVQVSSQQLCQGGVCLVLMTMFVVTVLYNSRQLEAMARLDFLWRLQAGKEVEDMKEQREHNECLLLNILPSHVAQHFLERDTNNEVTAWAGQSHDASVCPCSWMNQPAAELYAQSYQRVGVLFASLPEFSDFYEQKELVHQHVECLRLLNHIISDFDEVRTAQTRVPRYQLFSIVVGQFCFTILNSWSAAKQNHFRASNGPRARRWPTLINPPLLDECYFQEVEKIKTIGSSYMAASGLSPDQQESDDGWRHLSELVLFALAMQETLRQINTQTGNQFQLRVGVAHGPVIAGVIGATKPQYDIWGSTVNMASRMESTGVSGRIQVSAPVCGRSLCSHHHPHHLHLLQVPEATSCILVEQGFLRQLRGDIYVKGVSERHGKVRTFFVSNRDERSSFVERGGGRGFSMNRNTLGAVVYSLVQARKRERLREENGGFHLVEAS</sequence>
<feature type="binding site" evidence="16">
    <location>
        <begin position="405"/>
        <end position="410"/>
    </location>
    <ligand>
        <name>ATP</name>
        <dbReference type="ChEBI" id="CHEBI:30616"/>
    </ligand>
</feature>
<feature type="binding site" evidence="16">
    <location>
        <begin position="1157"/>
        <end position="1159"/>
    </location>
    <ligand>
        <name>ATP</name>
        <dbReference type="ChEBI" id="CHEBI:30616"/>
    </ligand>
</feature>
<evidence type="ECO:0000256" key="15">
    <source>
        <dbReference type="ARBA" id="ARBA00023239"/>
    </source>
</evidence>
<evidence type="ECO:0000256" key="13">
    <source>
        <dbReference type="ARBA" id="ARBA00023136"/>
    </source>
</evidence>
<dbReference type="GO" id="GO:0006171">
    <property type="term" value="P:cAMP biosynthetic process"/>
    <property type="evidence" value="ECO:0007669"/>
    <property type="project" value="UniProtKB-KW"/>
</dbReference>
<dbReference type="InterPro" id="IPR032628">
    <property type="entry name" value="AC_N"/>
</dbReference>
<feature type="transmembrane region" description="Helical" evidence="19">
    <location>
        <begin position="200"/>
        <end position="219"/>
    </location>
</feature>
<feature type="non-terminal residue" evidence="21">
    <location>
        <position position="1295"/>
    </location>
</feature>
<dbReference type="STRING" id="33528.ENSGAFP00000030328"/>
<evidence type="ECO:0000256" key="16">
    <source>
        <dbReference type="PIRSR" id="PIRSR039050-50"/>
    </source>
</evidence>
<feature type="binding site" evidence="17">
    <location>
        <position position="449"/>
    </location>
    <ligand>
        <name>Mg(2+)</name>
        <dbReference type="ChEBI" id="CHEBI:18420"/>
        <label>1</label>
        <note>catalytic</note>
    </ligand>
</feature>
<dbReference type="PROSITE" id="PS00452">
    <property type="entry name" value="GUANYLATE_CYCLASE_1"/>
    <property type="match status" value="1"/>
</dbReference>
<evidence type="ECO:0000256" key="17">
    <source>
        <dbReference type="PIRSR" id="PIRSR039050-51"/>
    </source>
</evidence>
<comment type="caution">
    <text evidence="21">The sequence shown here is derived from an EMBL/GenBank/DDBJ whole genome shotgun (WGS) entry which is preliminary data.</text>
</comment>